<comment type="caution">
    <text evidence="1">The sequence shown here is derived from an EMBL/GenBank/DDBJ whole genome shotgun (WGS) entry which is preliminary data.</text>
</comment>
<dbReference type="AlphaFoldDB" id="A0AA42BMC9"/>
<sequence>MKSKVNFEKIKSSIISYINRIEVKKCEVNAFPFPLQEGQPGSFYGTCFAVLTAELMDFELQKSEHIKQALLTRLDNESGCFNNEEFDDEDFPNSRQHNQQYLYLQTAYFGRSALYALGCENLPPVNFAYELCKKGIVYEWLNELDWNNPWLVSNLDMFLGIFLLEWQVHKPECPFITNGLDDYFRWHDEQQSTSDGFWGSNTDPLERMAGGYHIFVIYDAINRKIPYLKQAAEVTKKLAWDDKLFVYGGGGGACEDMDAIDILVRAYLIDTNKSEIHKQELKNIAERIGFAINKDGGYGWRVRPSAKWIYSLIQNNDYKGLKGGIKTLLFKLKSRSQYNSIHLYSSCKFYPFKLGESDTWSTWFRASALAMIAKAVPEMFDDQCDWYLHKRPGLGVDIHVNNETTKTKTSF</sequence>
<accession>A0AA42BMC9</accession>
<keyword evidence="2" id="KW-1185">Reference proteome</keyword>
<dbReference type="InterPro" id="IPR008930">
    <property type="entry name" value="Terpenoid_cyclase/PrenylTrfase"/>
</dbReference>
<dbReference type="SUPFAM" id="SSF48239">
    <property type="entry name" value="Terpenoid cyclases/Protein prenyltransferases"/>
    <property type="match status" value="1"/>
</dbReference>
<evidence type="ECO:0000313" key="1">
    <source>
        <dbReference type="EMBL" id="MCP3428497.1"/>
    </source>
</evidence>
<dbReference type="RefSeq" id="WP_254099825.1">
    <property type="nucleotide sequence ID" value="NZ_JANATA010000008.1"/>
</dbReference>
<dbReference type="Proteomes" id="UP001165413">
    <property type="component" value="Unassembled WGS sequence"/>
</dbReference>
<evidence type="ECO:0000313" key="2">
    <source>
        <dbReference type="Proteomes" id="UP001165413"/>
    </source>
</evidence>
<proteinExistence type="predicted"/>
<protein>
    <submittedName>
        <fullName evidence="1">Uncharacterized protein</fullName>
    </submittedName>
</protein>
<organism evidence="1 2">
    <name type="scientific">Opacimonas viscosa</name>
    <dbReference type="NCBI Taxonomy" id="2961944"/>
    <lineage>
        <taxon>Bacteria</taxon>
        <taxon>Pseudomonadati</taxon>
        <taxon>Pseudomonadota</taxon>
        <taxon>Gammaproteobacteria</taxon>
        <taxon>Alteromonadales</taxon>
        <taxon>Alteromonadaceae</taxon>
        <taxon>Opacimonas</taxon>
    </lineage>
</organism>
<reference evidence="1" key="1">
    <citation type="submission" date="2022-07" db="EMBL/GenBank/DDBJ databases">
        <title>Characterization of the Novel Bacterium Alteromonas immobilis LMIT006 and Alteromonas gregis LMIT007.</title>
        <authorList>
            <person name="Lin X."/>
        </authorList>
    </citation>
    <scope>NUCLEOTIDE SEQUENCE</scope>
    <source>
        <strain evidence="1">LMIT007</strain>
    </source>
</reference>
<gene>
    <name evidence="1" type="ORF">NLF92_06010</name>
</gene>
<name>A0AA42BMC9_9ALTE</name>
<dbReference type="EMBL" id="JANATA010000008">
    <property type="protein sequence ID" value="MCP3428497.1"/>
    <property type="molecule type" value="Genomic_DNA"/>
</dbReference>